<evidence type="ECO:0000313" key="14">
    <source>
        <dbReference type="WBParaSite" id="EVEC_0001202801-mRNA-1"/>
    </source>
</evidence>
<keyword evidence="8 9" id="KW-0807">Transducer</keyword>
<dbReference type="PRINTS" id="PR00237">
    <property type="entry name" value="GPCRRHODOPSN"/>
</dbReference>
<dbReference type="GO" id="GO:0007187">
    <property type="term" value="P:G protein-coupled receptor signaling pathway, coupled to cyclic nucleotide second messenger"/>
    <property type="evidence" value="ECO:0007669"/>
    <property type="project" value="TreeGrafter"/>
</dbReference>
<dbReference type="WBParaSite" id="EVEC_0001202801-mRNA-1">
    <property type="protein sequence ID" value="EVEC_0001202801-mRNA-1"/>
    <property type="gene ID" value="EVEC_0001202801"/>
</dbReference>
<dbReference type="InterPro" id="IPR000276">
    <property type="entry name" value="GPCR_Rhodpsn"/>
</dbReference>
<name>A0A0N4VM77_ENTVE</name>
<dbReference type="PROSITE" id="PS00237">
    <property type="entry name" value="G_PROTEIN_RECEP_F1_1"/>
    <property type="match status" value="1"/>
</dbReference>
<dbReference type="GO" id="GO:0030425">
    <property type="term" value="C:dendrite"/>
    <property type="evidence" value="ECO:0007669"/>
    <property type="project" value="TreeGrafter"/>
</dbReference>
<dbReference type="GO" id="GO:0016907">
    <property type="term" value="F:G protein-coupled acetylcholine receptor activity"/>
    <property type="evidence" value="ECO:0007669"/>
    <property type="project" value="TreeGrafter"/>
</dbReference>
<evidence type="ECO:0000256" key="3">
    <source>
        <dbReference type="ARBA" id="ARBA00022692"/>
    </source>
</evidence>
<dbReference type="PANTHER" id="PTHR24247:SF191">
    <property type="entry name" value="MUSCARINIC ACETYLCHOLINE RECEPTOR, B-TYPE, ISOFORM A"/>
    <property type="match status" value="1"/>
</dbReference>
<dbReference type="EMBL" id="UXUI01011807">
    <property type="protein sequence ID" value="VDD96522.1"/>
    <property type="molecule type" value="Genomic_DNA"/>
</dbReference>
<keyword evidence="6 10" id="KW-0472">Membrane</keyword>
<evidence type="ECO:0000256" key="4">
    <source>
        <dbReference type="ARBA" id="ARBA00022989"/>
    </source>
</evidence>
<evidence type="ECO:0000313" key="13">
    <source>
        <dbReference type="Proteomes" id="UP000274131"/>
    </source>
</evidence>
<evidence type="ECO:0000256" key="2">
    <source>
        <dbReference type="ARBA" id="ARBA00022475"/>
    </source>
</evidence>
<feature type="transmembrane region" description="Helical" evidence="10">
    <location>
        <begin position="35"/>
        <end position="56"/>
    </location>
</feature>
<dbReference type="GO" id="GO:0005886">
    <property type="term" value="C:plasma membrane"/>
    <property type="evidence" value="ECO:0007669"/>
    <property type="project" value="UniProtKB-SubCell"/>
</dbReference>
<organism evidence="14">
    <name type="scientific">Enterobius vermicularis</name>
    <name type="common">Human pinworm</name>
    <dbReference type="NCBI Taxonomy" id="51028"/>
    <lineage>
        <taxon>Eukaryota</taxon>
        <taxon>Metazoa</taxon>
        <taxon>Ecdysozoa</taxon>
        <taxon>Nematoda</taxon>
        <taxon>Chromadorea</taxon>
        <taxon>Rhabditida</taxon>
        <taxon>Spirurina</taxon>
        <taxon>Oxyuridomorpha</taxon>
        <taxon>Oxyuroidea</taxon>
        <taxon>Oxyuridae</taxon>
        <taxon>Enterobius</taxon>
    </lineage>
</organism>
<evidence type="ECO:0000256" key="9">
    <source>
        <dbReference type="RuleBase" id="RU000688"/>
    </source>
</evidence>
<evidence type="ECO:0000256" key="6">
    <source>
        <dbReference type="ARBA" id="ARBA00023136"/>
    </source>
</evidence>
<feature type="domain" description="G-protein coupled receptors family 1 profile" evidence="11">
    <location>
        <begin position="1"/>
        <end position="159"/>
    </location>
</feature>
<proteinExistence type="inferred from homology"/>
<dbReference type="InterPro" id="IPR017452">
    <property type="entry name" value="GPCR_Rhodpsn_7TM"/>
</dbReference>
<dbReference type="GO" id="GO:0007197">
    <property type="term" value="P:adenylate cyclase-inhibiting G protein-coupled acetylcholine receptor signaling pathway"/>
    <property type="evidence" value="ECO:0007669"/>
    <property type="project" value="TreeGrafter"/>
</dbReference>
<dbReference type="Proteomes" id="UP000274131">
    <property type="component" value="Unassembled WGS sequence"/>
</dbReference>
<accession>A0A0N4VM77</accession>
<dbReference type="STRING" id="51028.A0A0N4VM77"/>
<evidence type="ECO:0000256" key="1">
    <source>
        <dbReference type="ARBA" id="ARBA00004651"/>
    </source>
</evidence>
<keyword evidence="3 9" id="KW-0812">Transmembrane</keyword>
<keyword evidence="13" id="KW-1185">Reference proteome</keyword>
<dbReference type="OrthoDB" id="10071887at2759"/>
<evidence type="ECO:0000256" key="10">
    <source>
        <dbReference type="SAM" id="Phobius"/>
    </source>
</evidence>
<evidence type="ECO:0000256" key="5">
    <source>
        <dbReference type="ARBA" id="ARBA00023040"/>
    </source>
</evidence>
<feature type="transmembrane region" description="Helical" evidence="10">
    <location>
        <begin position="77"/>
        <end position="101"/>
    </location>
</feature>
<reference evidence="14" key="1">
    <citation type="submission" date="2017-02" db="UniProtKB">
        <authorList>
            <consortium name="WormBaseParasite"/>
        </authorList>
    </citation>
    <scope>IDENTIFICATION</scope>
</reference>
<keyword evidence="5 9" id="KW-0297">G-protein coupled receptor</keyword>
<dbReference type="PANTHER" id="PTHR24247">
    <property type="entry name" value="5-HYDROXYTRYPTAMINE RECEPTOR"/>
    <property type="match status" value="1"/>
</dbReference>
<reference evidence="12 13" key="2">
    <citation type="submission" date="2018-10" db="EMBL/GenBank/DDBJ databases">
        <authorList>
            <consortium name="Pathogen Informatics"/>
        </authorList>
    </citation>
    <scope>NUCLEOTIDE SEQUENCE [LARGE SCALE GENOMIC DNA]</scope>
</reference>
<dbReference type="GO" id="GO:0004993">
    <property type="term" value="F:G protein-coupled serotonin receptor activity"/>
    <property type="evidence" value="ECO:0007669"/>
    <property type="project" value="TreeGrafter"/>
</dbReference>
<gene>
    <name evidence="12" type="ORF">EVEC_LOCUS11273</name>
</gene>
<evidence type="ECO:0000256" key="7">
    <source>
        <dbReference type="ARBA" id="ARBA00023170"/>
    </source>
</evidence>
<evidence type="ECO:0000313" key="12">
    <source>
        <dbReference type="EMBL" id="VDD96522.1"/>
    </source>
</evidence>
<dbReference type="PROSITE" id="PS50262">
    <property type="entry name" value="G_PROTEIN_RECEP_F1_2"/>
    <property type="match status" value="1"/>
</dbReference>
<evidence type="ECO:0000256" key="8">
    <source>
        <dbReference type="ARBA" id="ARBA00023224"/>
    </source>
</evidence>
<keyword evidence="4 10" id="KW-1133">Transmembrane helix</keyword>
<dbReference type="GO" id="GO:0045202">
    <property type="term" value="C:synapse"/>
    <property type="evidence" value="ECO:0007669"/>
    <property type="project" value="TreeGrafter"/>
</dbReference>
<comment type="similarity">
    <text evidence="9">Belongs to the G-protein coupled receptor 1 family.</text>
</comment>
<comment type="subcellular location">
    <subcellularLocation>
        <location evidence="1">Cell membrane</location>
        <topology evidence="1">Multi-pass membrane protein</topology>
    </subcellularLocation>
</comment>
<sequence>MNTCFQIIGLEGIPVYTYFRVNNEKWKFGEILCDLWLMIDYVVCLASIYTVLGITVDRYCSVKHAAAYRNWRTPRKIITIIAIVWLVSKSIFRLLLINLFQNSGHALNYAFSNRSKKLVKLLNMGMYIFYYWSTLFVMLYLYSGIYRAAKLLAAKSEEV</sequence>
<feature type="transmembrane region" description="Helical" evidence="10">
    <location>
        <begin position="121"/>
        <end position="142"/>
    </location>
</feature>
<dbReference type="Pfam" id="PF00001">
    <property type="entry name" value="7tm_1"/>
    <property type="match status" value="1"/>
</dbReference>
<dbReference type="SUPFAM" id="SSF81321">
    <property type="entry name" value="Family A G protein-coupled receptor-like"/>
    <property type="match status" value="1"/>
</dbReference>
<evidence type="ECO:0000259" key="11">
    <source>
        <dbReference type="PROSITE" id="PS50262"/>
    </source>
</evidence>
<dbReference type="Gene3D" id="1.20.1070.10">
    <property type="entry name" value="Rhodopsin 7-helix transmembrane proteins"/>
    <property type="match status" value="1"/>
</dbReference>
<keyword evidence="7 9" id="KW-0675">Receptor</keyword>
<protein>
    <submittedName>
        <fullName evidence="14">G_PROTEIN_RECEP_F1_2 domain-containing protein</fullName>
    </submittedName>
</protein>
<keyword evidence="2" id="KW-1003">Cell membrane</keyword>
<dbReference type="AlphaFoldDB" id="A0A0N4VM77"/>